<reference evidence="2 3" key="1">
    <citation type="journal article" date="2014" name="Agronomy (Basel)">
        <title>A Draft Genome Sequence for Ensete ventricosum, the Drought-Tolerant Tree Against Hunger.</title>
        <authorList>
            <person name="Harrison J."/>
            <person name="Moore K.A."/>
            <person name="Paszkiewicz K."/>
            <person name="Jones T."/>
            <person name="Grant M."/>
            <person name="Ambacheew D."/>
            <person name="Muzemil S."/>
            <person name="Studholme D.J."/>
        </authorList>
    </citation>
    <scope>NUCLEOTIDE SEQUENCE [LARGE SCALE GENOMIC DNA]</scope>
</reference>
<protein>
    <submittedName>
        <fullName evidence="2">Uncharacterized protein</fullName>
    </submittedName>
</protein>
<feature type="region of interest" description="Disordered" evidence="1">
    <location>
        <begin position="93"/>
        <end position="119"/>
    </location>
</feature>
<dbReference type="AlphaFoldDB" id="A0A426ZKM9"/>
<name>A0A426ZKM9_ENSVE</name>
<gene>
    <name evidence="2" type="ORF">B296_00009028</name>
</gene>
<organism evidence="2 3">
    <name type="scientific">Ensete ventricosum</name>
    <name type="common">Abyssinian banana</name>
    <name type="synonym">Musa ensete</name>
    <dbReference type="NCBI Taxonomy" id="4639"/>
    <lineage>
        <taxon>Eukaryota</taxon>
        <taxon>Viridiplantae</taxon>
        <taxon>Streptophyta</taxon>
        <taxon>Embryophyta</taxon>
        <taxon>Tracheophyta</taxon>
        <taxon>Spermatophyta</taxon>
        <taxon>Magnoliopsida</taxon>
        <taxon>Liliopsida</taxon>
        <taxon>Zingiberales</taxon>
        <taxon>Musaceae</taxon>
        <taxon>Ensete</taxon>
    </lineage>
</organism>
<evidence type="ECO:0000313" key="2">
    <source>
        <dbReference type="EMBL" id="RRT64547.1"/>
    </source>
</evidence>
<accession>A0A426ZKM9</accession>
<proteinExistence type="predicted"/>
<dbReference type="EMBL" id="AMZH03006150">
    <property type="protein sequence ID" value="RRT64547.1"/>
    <property type="molecule type" value="Genomic_DNA"/>
</dbReference>
<evidence type="ECO:0000256" key="1">
    <source>
        <dbReference type="SAM" id="MobiDB-lite"/>
    </source>
</evidence>
<sequence length="119" mass="13110">MGGPTTAHRQFTRRNLRKTGSIHFSNFGLNLMLTNSFLLEEGRGSNRAAIARCWRRNVQNMPWLSAESNESVLGLETTDAKVHRSRPTAVDVVNNGRIDSGGSKRPGRYVAAVGKQGKD</sequence>
<dbReference type="Proteomes" id="UP000287651">
    <property type="component" value="Unassembled WGS sequence"/>
</dbReference>
<evidence type="ECO:0000313" key="3">
    <source>
        <dbReference type="Proteomes" id="UP000287651"/>
    </source>
</evidence>
<comment type="caution">
    <text evidence="2">The sequence shown here is derived from an EMBL/GenBank/DDBJ whole genome shotgun (WGS) entry which is preliminary data.</text>
</comment>